<dbReference type="Proteomes" id="UP000233469">
    <property type="component" value="Unassembled WGS sequence"/>
</dbReference>
<evidence type="ECO:0000313" key="1">
    <source>
        <dbReference type="EMBL" id="PKK62496.1"/>
    </source>
</evidence>
<protein>
    <submittedName>
        <fullName evidence="1">Uncharacterized protein</fullName>
    </submittedName>
</protein>
<reference evidence="1 2" key="2">
    <citation type="submission" date="2017-10" db="EMBL/GenBank/DDBJ databases">
        <title>Extensive intraspecific genome diversity in a model arbuscular mycorrhizal fungus.</title>
        <authorList>
            <person name="Chen E.C.H."/>
            <person name="Morin E."/>
            <person name="Baudet D."/>
            <person name="Noel J."/>
            <person name="Ndikumana S."/>
            <person name="Charron P."/>
            <person name="St-Onge C."/>
            <person name="Giorgi J."/>
            <person name="Grigoriev I.V."/>
            <person name="Roux C."/>
            <person name="Martin F.M."/>
            <person name="Corradi N."/>
        </authorList>
    </citation>
    <scope>NUCLEOTIDE SEQUENCE [LARGE SCALE GENOMIC DNA]</scope>
    <source>
        <strain evidence="1 2">C2</strain>
    </source>
</reference>
<sequence length="69" mass="7916">MKGGPATRPMKYIEGLSQKLRNYSSYKTLDDLKAMLRKNKVNITNIKQFSPVFEEISDDEMMSGVRSPM</sequence>
<dbReference type="VEuPathDB" id="FungiDB:FUN_010059"/>
<reference evidence="1 2" key="1">
    <citation type="submission" date="2016-04" db="EMBL/GenBank/DDBJ databases">
        <title>Genome analyses suggest a sexual origin of heterokaryosis in a supposedly ancient asexual fungus.</title>
        <authorList>
            <person name="Ropars J."/>
            <person name="Sedzielewska K."/>
            <person name="Noel J."/>
            <person name="Charron P."/>
            <person name="Farinelli L."/>
            <person name="Marton T."/>
            <person name="Kruger M."/>
            <person name="Pelin A."/>
            <person name="Brachmann A."/>
            <person name="Corradi N."/>
        </authorList>
    </citation>
    <scope>NUCLEOTIDE SEQUENCE [LARGE SCALE GENOMIC DNA]</scope>
    <source>
        <strain evidence="1 2">C2</strain>
    </source>
</reference>
<gene>
    <name evidence="1" type="ORF">RhiirC2_173885</name>
</gene>
<proteinExistence type="predicted"/>
<evidence type="ECO:0000313" key="2">
    <source>
        <dbReference type="Proteomes" id="UP000233469"/>
    </source>
</evidence>
<dbReference type="EMBL" id="LLXL01001902">
    <property type="protein sequence ID" value="PKK62496.1"/>
    <property type="molecule type" value="Genomic_DNA"/>
</dbReference>
<dbReference type="AlphaFoldDB" id="A0A2N1MLI9"/>
<organism evidence="1 2">
    <name type="scientific">Rhizophagus irregularis</name>
    <dbReference type="NCBI Taxonomy" id="588596"/>
    <lineage>
        <taxon>Eukaryota</taxon>
        <taxon>Fungi</taxon>
        <taxon>Fungi incertae sedis</taxon>
        <taxon>Mucoromycota</taxon>
        <taxon>Glomeromycotina</taxon>
        <taxon>Glomeromycetes</taxon>
        <taxon>Glomerales</taxon>
        <taxon>Glomeraceae</taxon>
        <taxon>Rhizophagus</taxon>
    </lineage>
</organism>
<name>A0A2N1MLI9_9GLOM</name>
<comment type="caution">
    <text evidence="1">The sequence shown here is derived from an EMBL/GenBank/DDBJ whole genome shotgun (WGS) entry which is preliminary data.</text>
</comment>
<accession>A0A2N1MLI9</accession>